<keyword evidence="11" id="KW-0067">ATP-binding</keyword>
<evidence type="ECO:0000259" key="18">
    <source>
        <dbReference type="PROSITE" id="PS50885"/>
    </source>
</evidence>
<accession>A0AA95GBP3</accession>
<keyword evidence="13" id="KW-0902">Two-component regulatory system</keyword>
<comment type="subcellular location">
    <subcellularLocation>
        <location evidence="2">Cell inner membrane</location>
        <topology evidence="2">Multi-pass membrane protein</topology>
    </subcellularLocation>
</comment>
<evidence type="ECO:0000256" key="9">
    <source>
        <dbReference type="ARBA" id="ARBA00022741"/>
    </source>
</evidence>
<evidence type="ECO:0000256" key="13">
    <source>
        <dbReference type="ARBA" id="ARBA00023012"/>
    </source>
</evidence>
<dbReference type="GO" id="GO:0000155">
    <property type="term" value="F:phosphorelay sensor kinase activity"/>
    <property type="evidence" value="ECO:0007669"/>
    <property type="project" value="InterPro"/>
</dbReference>
<keyword evidence="9" id="KW-0547">Nucleotide-binding</keyword>
<name>A0AA95GBP3_9GAMM</name>
<dbReference type="AlphaFoldDB" id="A0AA95GBP3"/>
<keyword evidence="14 16" id="KW-0472">Membrane</keyword>
<dbReference type="PANTHER" id="PTHR44936:SF5">
    <property type="entry name" value="SENSOR HISTIDINE KINASE ENVZ"/>
    <property type="match status" value="1"/>
</dbReference>
<keyword evidence="12 16" id="KW-1133">Transmembrane helix</keyword>
<dbReference type="Proteomes" id="UP001177597">
    <property type="component" value="Chromosome"/>
</dbReference>
<evidence type="ECO:0000259" key="17">
    <source>
        <dbReference type="PROSITE" id="PS50109"/>
    </source>
</evidence>
<evidence type="ECO:0000256" key="1">
    <source>
        <dbReference type="ARBA" id="ARBA00000085"/>
    </source>
</evidence>
<feature type="domain" description="Histidine kinase" evidence="17">
    <location>
        <begin position="240"/>
        <end position="440"/>
    </location>
</feature>
<dbReference type="RefSeq" id="WP_280625498.1">
    <property type="nucleotide sequence ID" value="NZ_CP123498.1"/>
</dbReference>
<dbReference type="InterPro" id="IPR005467">
    <property type="entry name" value="His_kinase_dom"/>
</dbReference>
<dbReference type="InterPro" id="IPR003594">
    <property type="entry name" value="HATPase_dom"/>
</dbReference>
<dbReference type="InterPro" id="IPR036890">
    <property type="entry name" value="HATPase_C_sf"/>
</dbReference>
<keyword evidence="10 19" id="KW-0418">Kinase</keyword>
<dbReference type="SMART" id="SM00387">
    <property type="entry name" value="HATPase_c"/>
    <property type="match status" value="1"/>
</dbReference>
<evidence type="ECO:0000256" key="2">
    <source>
        <dbReference type="ARBA" id="ARBA00004429"/>
    </source>
</evidence>
<evidence type="ECO:0000313" key="20">
    <source>
        <dbReference type="EMBL" id="WGM02152.1"/>
    </source>
</evidence>
<dbReference type="PANTHER" id="PTHR44936">
    <property type="entry name" value="SENSOR PROTEIN CREC"/>
    <property type="match status" value="1"/>
</dbReference>
<dbReference type="InterPro" id="IPR036097">
    <property type="entry name" value="HisK_dim/P_sf"/>
</dbReference>
<keyword evidence="5" id="KW-0997">Cell inner membrane</keyword>
<dbReference type="Pfam" id="PF02518">
    <property type="entry name" value="HATPase_c"/>
    <property type="match status" value="1"/>
</dbReference>
<evidence type="ECO:0000256" key="12">
    <source>
        <dbReference type="ARBA" id="ARBA00022989"/>
    </source>
</evidence>
<proteinExistence type="predicted"/>
<reference evidence="19" key="1">
    <citation type="submission" date="2023-04" db="EMBL/GenBank/DDBJ databases">
        <title>Genome dynamics across the evolutionary transition to endosymbiosis.</title>
        <authorList>
            <person name="Siozios S."/>
            <person name="Nadal-Jimenez P."/>
            <person name="Azagi T."/>
            <person name="Sprong H."/>
            <person name="Frost C.L."/>
            <person name="Parratt S.R."/>
            <person name="Taylor G."/>
            <person name="Brettell L."/>
            <person name="Lew K.C."/>
            <person name="Croft L."/>
            <person name="King K.C."/>
            <person name="Brockhurst M.A."/>
            <person name="Hypsa V."/>
            <person name="Novakova E."/>
            <person name="Darby A.C."/>
            <person name="Hurst G.D.D."/>
        </authorList>
    </citation>
    <scope>NUCLEOTIDE SEQUENCE</scope>
    <source>
        <strain evidence="19">AIh</strain>
        <strain evidence="20">APv</strain>
    </source>
</reference>
<evidence type="ECO:0000256" key="7">
    <source>
        <dbReference type="ARBA" id="ARBA00022679"/>
    </source>
</evidence>
<dbReference type="CDD" id="cd00082">
    <property type="entry name" value="HisKA"/>
    <property type="match status" value="1"/>
</dbReference>
<protein>
    <recommendedName>
        <fullName evidence="15">Sensor histidine kinase EnvZ</fullName>
        <ecNumber evidence="3">2.7.13.3</ecNumber>
    </recommendedName>
</protein>
<sequence>MKRLRFSRRNTFSRSLFVIVTLLFASLVTSYLVVLNFVVMPSLQQLNKVLAYEVHTLLTEKIELQDGNAILMPPSFKKKIYKELGINFYTKSLAMDKGLRWARHYEELSQQMAEYMGGKADVRLEIAKEHPFLWLNSYLAPNVWIRLPLTEIGQNQFAVVFRYTLAIFLTIFAITWLYIRYQSRPLFVLENYAKQMGKGVMVPAIKEEGSLEIRYVIRAFNRMSSGIKMLENDRTILMAGVSHDLRTPLTRIRLATEMMNEKDQYLAESINKDIEECDAIIEQFMDYIRTGREMNMEFCDLNKVLLEAVNAESSFLPNIETQISSSPIIINANVIAIKRAVTNMLVNAFRYGNGWVKVSSGVIKDHAWFQVEDDGAGIKKESIQHLFQPFVQGERARSNGGTGLGLAIIRRIIDAHDGEIIIDKSKRGGLSIRATLPLMEK</sequence>
<dbReference type="EMBL" id="CP123504">
    <property type="protein sequence ID" value="WGM02152.1"/>
    <property type="molecule type" value="Genomic_DNA"/>
</dbReference>
<organism evidence="19 21">
    <name type="scientific">Arsenophonus nasoniae</name>
    <name type="common">son-killer infecting Nasonia vitripennis</name>
    <dbReference type="NCBI Taxonomy" id="638"/>
    <lineage>
        <taxon>Bacteria</taxon>
        <taxon>Pseudomonadati</taxon>
        <taxon>Pseudomonadota</taxon>
        <taxon>Gammaproteobacteria</taxon>
        <taxon>Enterobacterales</taxon>
        <taxon>Morganellaceae</taxon>
        <taxon>Arsenophonus</taxon>
    </lineage>
</organism>
<dbReference type="SUPFAM" id="SSF55874">
    <property type="entry name" value="ATPase domain of HSP90 chaperone/DNA topoisomerase II/histidine kinase"/>
    <property type="match status" value="1"/>
</dbReference>
<dbReference type="Proteomes" id="UP001177595">
    <property type="component" value="Chromosome"/>
</dbReference>
<dbReference type="Pfam" id="PF00512">
    <property type="entry name" value="HisKA"/>
    <property type="match status" value="1"/>
</dbReference>
<feature type="domain" description="HAMP" evidence="18">
    <location>
        <begin position="180"/>
        <end position="232"/>
    </location>
</feature>
<evidence type="ECO:0000256" key="5">
    <source>
        <dbReference type="ARBA" id="ARBA00022519"/>
    </source>
</evidence>
<evidence type="ECO:0000256" key="14">
    <source>
        <dbReference type="ARBA" id="ARBA00023136"/>
    </source>
</evidence>
<evidence type="ECO:0000313" key="19">
    <source>
        <dbReference type="EMBL" id="WGL95272.1"/>
    </source>
</evidence>
<evidence type="ECO:0000256" key="11">
    <source>
        <dbReference type="ARBA" id="ARBA00022840"/>
    </source>
</evidence>
<feature type="transmembrane region" description="Helical" evidence="16">
    <location>
        <begin position="160"/>
        <end position="179"/>
    </location>
</feature>
<keyword evidence="4" id="KW-1003">Cell membrane</keyword>
<dbReference type="InterPro" id="IPR003660">
    <property type="entry name" value="HAMP_dom"/>
</dbReference>
<evidence type="ECO:0000256" key="6">
    <source>
        <dbReference type="ARBA" id="ARBA00022553"/>
    </source>
</evidence>
<dbReference type="PRINTS" id="PR00344">
    <property type="entry name" value="BCTRLSENSOR"/>
</dbReference>
<evidence type="ECO:0000256" key="15">
    <source>
        <dbReference type="ARBA" id="ARBA00041011"/>
    </source>
</evidence>
<dbReference type="PROSITE" id="PS50109">
    <property type="entry name" value="HIS_KIN"/>
    <property type="match status" value="1"/>
</dbReference>
<keyword evidence="8 16" id="KW-0812">Transmembrane</keyword>
<evidence type="ECO:0000256" key="16">
    <source>
        <dbReference type="SAM" id="Phobius"/>
    </source>
</evidence>
<evidence type="ECO:0000313" key="21">
    <source>
        <dbReference type="Proteomes" id="UP001177597"/>
    </source>
</evidence>
<evidence type="ECO:0000256" key="8">
    <source>
        <dbReference type="ARBA" id="ARBA00022692"/>
    </source>
</evidence>
<dbReference type="InterPro" id="IPR003661">
    <property type="entry name" value="HisK_dim/P_dom"/>
</dbReference>
<dbReference type="InterPro" id="IPR050980">
    <property type="entry name" value="2C_sensor_his_kinase"/>
</dbReference>
<dbReference type="GO" id="GO:0005524">
    <property type="term" value="F:ATP binding"/>
    <property type="evidence" value="ECO:0007669"/>
    <property type="project" value="UniProtKB-KW"/>
</dbReference>
<keyword evidence="6" id="KW-0597">Phosphoprotein</keyword>
<dbReference type="Gene3D" id="3.30.565.10">
    <property type="entry name" value="Histidine kinase-like ATPase, C-terminal domain"/>
    <property type="match status" value="1"/>
</dbReference>
<comment type="catalytic activity">
    <reaction evidence="1">
        <text>ATP + protein L-histidine = ADP + protein N-phospho-L-histidine.</text>
        <dbReference type="EC" id="2.7.13.3"/>
    </reaction>
</comment>
<dbReference type="GO" id="GO:0005886">
    <property type="term" value="C:plasma membrane"/>
    <property type="evidence" value="ECO:0007669"/>
    <property type="project" value="UniProtKB-SubCell"/>
</dbReference>
<dbReference type="SUPFAM" id="SSF47384">
    <property type="entry name" value="Homodimeric domain of signal transducing histidine kinase"/>
    <property type="match status" value="1"/>
</dbReference>
<gene>
    <name evidence="19" type="primary">envZ</name>
    <name evidence="19" type="ORF">QE207_16730</name>
    <name evidence="20" type="ORF">QE210_03275</name>
</gene>
<evidence type="ECO:0000256" key="3">
    <source>
        <dbReference type="ARBA" id="ARBA00012438"/>
    </source>
</evidence>
<dbReference type="EMBL" id="CP123498">
    <property type="protein sequence ID" value="WGL95272.1"/>
    <property type="molecule type" value="Genomic_DNA"/>
</dbReference>
<dbReference type="NCBIfam" id="NF007004">
    <property type="entry name" value="PRK09467.1"/>
    <property type="match status" value="1"/>
</dbReference>
<evidence type="ECO:0000256" key="4">
    <source>
        <dbReference type="ARBA" id="ARBA00022475"/>
    </source>
</evidence>
<evidence type="ECO:0000256" key="10">
    <source>
        <dbReference type="ARBA" id="ARBA00022777"/>
    </source>
</evidence>
<dbReference type="EC" id="2.7.13.3" evidence="3"/>
<dbReference type="PROSITE" id="PS50885">
    <property type="entry name" value="HAMP"/>
    <property type="match status" value="1"/>
</dbReference>
<keyword evidence="7 19" id="KW-0808">Transferase</keyword>
<dbReference type="SMART" id="SM00388">
    <property type="entry name" value="HisKA"/>
    <property type="match status" value="1"/>
</dbReference>
<dbReference type="InterPro" id="IPR004358">
    <property type="entry name" value="Sig_transdc_His_kin-like_C"/>
</dbReference>
<dbReference type="Gene3D" id="1.10.287.130">
    <property type="match status" value="1"/>
</dbReference>
<dbReference type="FunFam" id="1.10.287.130:FF:000006">
    <property type="entry name" value="Osmolarity two-component histidine kinase EnvZ"/>
    <property type="match status" value="1"/>
</dbReference>